<evidence type="ECO:0008006" key="4">
    <source>
        <dbReference type="Google" id="ProtNLM"/>
    </source>
</evidence>
<comment type="caution">
    <text evidence="2">The sequence shown here is derived from an EMBL/GenBank/DDBJ whole genome shotgun (WGS) entry which is preliminary data.</text>
</comment>
<protein>
    <recommendedName>
        <fullName evidence="4">Transposase</fullName>
    </recommendedName>
</protein>
<organism evidence="2 3">
    <name type="scientific">Paenibacillus chartarius</name>
    <dbReference type="NCBI Taxonomy" id="747481"/>
    <lineage>
        <taxon>Bacteria</taxon>
        <taxon>Bacillati</taxon>
        <taxon>Bacillota</taxon>
        <taxon>Bacilli</taxon>
        <taxon>Bacillales</taxon>
        <taxon>Paenibacillaceae</taxon>
        <taxon>Paenibacillus</taxon>
    </lineage>
</organism>
<dbReference type="Proteomes" id="UP001589776">
    <property type="component" value="Unassembled WGS sequence"/>
</dbReference>
<feature type="compositionally biased region" description="Basic and acidic residues" evidence="1">
    <location>
        <begin position="14"/>
        <end position="24"/>
    </location>
</feature>
<sequence>MLIMMKGMHGNKGNRSEHGNAEMDALRKQNAELSRQLNELKNKQSY</sequence>
<feature type="region of interest" description="Disordered" evidence="1">
    <location>
        <begin position="1"/>
        <end position="24"/>
    </location>
</feature>
<dbReference type="EMBL" id="JBHLWN010000080">
    <property type="protein sequence ID" value="MFC0215062.1"/>
    <property type="molecule type" value="Genomic_DNA"/>
</dbReference>
<dbReference type="RefSeq" id="WP_244932940.1">
    <property type="nucleotide sequence ID" value="NZ_JBHLWN010000080.1"/>
</dbReference>
<name>A0ABV6DQY7_9BACL</name>
<evidence type="ECO:0000313" key="3">
    <source>
        <dbReference type="Proteomes" id="UP001589776"/>
    </source>
</evidence>
<gene>
    <name evidence="2" type="ORF">ACFFK0_21945</name>
</gene>
<accession>A0ABV6DQY7</accession>
<proteinExistence type="predicted"/>
<evidence type="ECO:0000256" key="1">
    <source>
        <dbReference type="SAM" id="MobiDB-lite"/>
    </source>
</evidence>
<keyword evidence="3" id="KW-1185">Reference proteome</keyword>
<reference evidence="2 3" key="1">
    <citation type="submission" date="2024-09" db="EMBL/GenBank/DDBJ databases">
        <authorList>
            <person name="Sun Q."/>
            <person name="Mori K."/>
        </authorList>
    </citation>
    <scope>NUCLEOTIDE SEQUENCE [LARGE SCALE GENOMIC DNA]</scope>
    <source>
        <strain evidence="2 3">CCM 7759</strain>
    </source>
</reference>
<evidence type="ECO:0000313" key="2">
    <source>
        <dbReference type="EMBL" id="MFC0215062.1"/>
    </source>
</evidence>